<reference evidence="4" key="1">
    <citation type="submission" date="2015-07" db="EMBL/GenBank/DDBJ databases">
        <title>Lactobacillus ginsenosidimutans/EMML 3141/ whole genome sequencing.</title>
        <authorList>
            <person name="Kim M.K."/>
            <person name="Im W.-T."/>
            <person name="Srinivasan S."/>
            <person name="Lee J.-J."/>
        </authorList>
    </citation>
    <scope>NUCLEOTIDE SEQUENCE [LARGE SCALE GENOMIC DNA]</scope>
    <source>
        <strain evidence="4">EMML 3041</strain>
    </source>
</reference>
<dbReference type="OrthoDB" id="2282397at2"/>
<organism evidence="3 4">
    <name type="scientific">Companilactobacillus ginsenosidimutans</name>
    <dbReference type="NCBI Taxonomy" id="1007676"/>
    <lineage>
        <taxon>Bacteria</taxon>
        <taxon>Bacillati</taxon>
        <taxon>Bacillota</taxon>
        <taxon>Bacilli</taxon>
        <taxon>Lactobacillales</taxon>
        <taxon>Lactobacillaceae</taxon>
        <taxon>Companilactobacillus</taxon>
    </lineage>
</organism>
<sequence>MKKIIWFVGLVVLLVLSGCSADNSNSSNNSSNKSTTTKSASTKYYQNLSKADKKNVKFTFKQAQDETSDNIADPVFIVSMTVNNKTDKSIKFDLSKFIVYADETHKTTSAKSGTLTLKPGRKKEVNQLFEGVGEQSLVGGGSYFIYLNLDNKLADTSKVQGVGSSSKSTSNKSDKTSSDDSATNKSSSSDSDDSSDYESDGVTPKLGVYSADDNATVHSSSQAAQLTSQTFGVSLSNLEPGRANMGWVVDDATTYTRYGVTYAGQTSIIIDHDEDEFEDATQ</sequence>
<feature type="signal peptide" evidence="2">
    <location>
        <begin position="1"/>
        <end position="21"/>
    </location>
</feature>
<feature type="compositionally biased region" description="Low complexity" evidence="1">
    <location>
        <begin position="179"/>
        <end position="189"/>
    </location>
</feature>
<keyword evidence="4" id="KW-1185">Reference proteome</keyword>
<evidence type="ECO:0000256" key="2">
    <source>
        <dbReference type="SAM" id="SignalP"/>
    </source>
</evidence>
<evidence type="ECO:0000313" key="4">
    <source>
        <dbReference type="Proteomes" id="UP000036106"/>
    </source>
</evidence>
<protein>
    <recommendedName>
        <fullName evidence="5">DUF4352 domain-containing protein</fullName>
    </recommendedName>
</protein>
<accession>A0A0H4QL24</accession>
<evidence type="ECO:0008006" key="5">
    <source>
        <dbReference type="Google" id="ProtNLM"/>
    </source>
</evidence>
<feature type="compositionally biased region" description="Acidic residues" evidence="1">
    <location>
        <begin position="190"/>
        <end position="199"/>
    </location>
</feature>
<gene>
    <name evidence="3" type="ORF">ABM34_09890</name>
</gene>
<feature type="chain" id="PRO_5005209145" description="DUF4352 domain-containing protein" evidence="2">
    <location>
        <begin position="22"/>
        <end position="282"/>
    </location>
</feature>
<evidence type="ECO:0000313" key="3">
    <source>
        <dbReference type="EMBL" id="AKP67811.1"/>
    </source>
</evidence>
<dbReference type="KEGG" id="lgn:ABM34_09890"/>
<keyword evidence="2" id="KW-0732">Signal</keyword>
<dbReference type="RefSeq" id="WP_048705414.1">
    <property type="nucleotide sequence ID" value="NZ_CP012034.1"/>
</dbReference>
<dbReference type="EMBL" id="CP012034">
    <property type="protein sequence ID" value="AKP67811.1"/>
    <property type="molecule type" value="Genomic_DNA"/>
</dbReference>
<dbReference type="PATRIC" id="fig|1007676.4.peg.2002"/>
<evidence type="ECO:0000256" key="1">
    <source>
        <dbReference type="SAM" id="MobiDB-lite"/>
    </source>
</evidence>
<proteinExistence type="predicted"/>
<dbReference type="PROSITE" id="PS51257">
    <property type="entry name" value="PROKAR_LIPOPROTEIN"/>
    <property type="match status" value="1"/>
</dbReference>
<dbReference type="AlphaFoldDB" id="A0A0H4QL24"/>
<feature type="region of interest" description="Disordered" evidence="1">
    <location>
        <begin position="159"/>
        <end position="208"/>
    </location>
</feature>
<dbReference type="Proteomes" id="UP000036106">
    <property type="component" value="Chromosome"/>
</dbReference>
<name>A0A0H4QL24_9LACO</name>